<dbReference type="Proteomes" id="UP001500393">
    <property type="component" value="Unassembled WGS sequence"/>
</dbReference>
<evidence type="ECO:0000313" key="3">
    <source>
        <dbReference type="EMBL" id="GAA1579835.1"/>
    </source>
</evidence>
<dbReference type="InterPro" id="IPR036249">
    <property type="entry name" value="Thioredoxin-like_sf"/>
</dbReference>
<protein>
    <submittedName>
        <fullName evidence="3">Protein disulfide oxidoreductase</fullName>
    </submittedName>
</protein>
<dbReference type="InterPro" id="IPR000866">
    <property type="entry name" value="AhpC/TSA"/>
</dbReference>
<dbReference type="InterPro" id="IPR050553">
    <property type="entry name" value="Thioredoxin_ResA/DsbE_sf"/>
</dbReference>
<feature type="signal peptide" evidence="1">
    <location>
        <begin position="1"/>
        <end position="32"/>
    </location>
</feature>
<dbReference type="RefSeq" id="WP_344215449.1">
    <property type="nucleotide sequence ID" value="NZ_BAAAOS010000020.1"/>
</dbReference>
<name>A0ABP4PJC4_9ACTN</name>
<feature type="chain" id="PRO_5046374656" evidence="1">
    <location>
        <begin position="33"/>
        <end position="178"/>
    </location>
</feature>
<organism evidence="3 4">
    <name type="scientific">Kribbella sancticallisti</name>
    <dbReference type="NCBI Taxonomy" id="460087"/>
    <lineage>
        <taxon>Bacteria</taxon>
        <taxon>Bacillati</taxon>
        <taxon>Actinomycetota</taxon>
        <taxon>Actinomycetes</taxon>
        <taxon>Propionibacteriales</taxon>
        <taxon>Kribbellaceae</taxon>
        <taxon>Kribbella</taxon>
    </lineage>
</organism>
<dbReference type="PROSITE" id="PS51352">
    <property type="entry name" value="THIOREDOXIN_2"/>
    <property type="match status" value="1"/>
</dbReference>
<accession>A0ABP4PJC4</accession>
<evidence type="ECO:0000313" key="4">
    <source>
        <dbReference type="Proteomes" id="UP001500393"/>
    </source>
</evidence>
<dbReference type="PROSITE" id="PS00194">
    <property type="entry name" value="THIOREDOXIN_1"/>
    <property type="match status" value="1"/>
</dbReference>
<dbReference type="PANTHER" id="PTHR42852">
    <property type="entry name" value="THIOL:DISULFIDE INTERCHANGE PROTEIN DSBE"/>
    <property type="match status" value="1"/>
</dbReference>
<dbReference type="PANTHER" id="PTHR42852:SF17">
    <property type="entry name" value="THIOREDOXIN-LIKE PROTEIN HI_1115"/>
    <property type="match status" value="1"/>
</dbReference>
<keyword evidence="4" id="KW-1185">Reference proteome</keyword>
<dbReference type="SUPFAM" id="SSF52833">
    <property type="entry name" value="Thioredoxin-like"/>
    <property type="match status" value="1"/>
</dbReference>
<comment type="caution">
    <text evidence="3">The sequence shown here is derived from an EMBL/GenBank/DDBJ whole genome shotgun (WGS) entry which is preliminary data.</text>
</comment>
<dbReference type="InterPro" id="IPR013766">
    <property type="entry name" value="Thioredoxin_domain"/>
</dbReference>
<sequence length="178" mass="18568">MLTIRWCVRPTATASILLAVALLLGACGGAGQTGDGSAAGPADQAAAVANLDFTAKTIAGATFDARTLKGKPAVLWFWAPWCATCRAQSGWVSALAEKYAGKVNVVGVGGLDESGAIREFGSKVGAFPQLDDARGEVWTRFGVVAQSSYVVLDSDGRIRFQGYLDSPELDKRVAELVS</sequence>
<feature type="domain" description="Thioredoxin" evidence="2">
    <location>
        <begin position="44"/>
        <end position="178"/>
    </location>
</feature>
<dbReference type="Pfam" id="PF00578">
    <property type="entry name" value="AhpC-TSA"/>
    <property type="match status" value="1"/>
</dbReference>
<evidence type="ECO:0000256" key="1">
    <source>
        <dbReference type="SAM" id="SignalP"/>
    </source>
</evidence>
<dbReference type="Gene3D" id="3.40.30.10">
    <property type="entry name" value="Glutaredoxin"/>
    <property type="match status" value="1"/>
</dbReference>
<gene>
    <name evidence="3" type="ORF">GCM10009789_37000</name>
</gene>
<keyword evidence="1" id="KW-0732">Signal</keyword>
<evidence type="ECO:0000259" key="2">
    <source>
        <dbReference type="PROSITE" id="PS51352"/>
    </source>
</evidence>
<reference evidence="4" key="1">
    <citation type="journal article" date="2019" name="Int. J. Syst. Evol. Microbiol.">
        <title>The Global Catalogue of Microorganisms (GCM) 10K type strain sequencing project: providing services to taxonomists for standard genome sequencing and annotation.</title>
        <authorList>
            <consortium name="The Broad Institute Genomics Platform"/>
            <consortium name="The Broad Institute Genome Sequencing Center for Infectious Disease"/>
            <person name="Wu L."/>
            <person name="Ma J."/>
        </authorList>
    </citation>
    <scope>NUCLEOTIDE SEQUENCE [LARGE SCALE GENOMIC DNA]</scope>
    <source>
        <strain evidence="4">JCM 14969</strain>
    </source>
</reference>
<dbReference type="EMBL" id="BAAAOS010000020">
    <property type="protein sequence ID" value="GAA1579835.1"/>
    <property type="molecule type" value="Genomic_DNA"/>
</dbReference>
<proteinExistence type="predicted"/>
<dbReference type="InterPro" id="IPR017937">
    <property type="entry name" value="Thioredoxin_CS"/>
</dbReference>
<dbReference type="PROSITE" id="PS51257">
    <property type="entry name" value="PROKAR_LIPOPROTEIN"/>
    <property type="match status" value="1"/>
</dbReference>